<dbReference type="GO" id="GO:0008137">
    <property type="term" value="F:NADH dehydrogenase (ubiquinone) activity"/>
    <property type="evidence" value="ECO:0007669"/>
    <property type="project" value="UniProtKB-UniRule"/>
</dbReference>
<comment type="similarity">
    <text evidence="2 10">Belongs to the complex I 75 kDa subunit family.</text>
</comment>
<evidence type="ECO:0000256" key="3">
    <source>
        <dbReference type="ARBA" id="ARBA00022485"/>
    </source>
</evidence>
<dbReference type="CDD" id="cd00207">
    <property type="entry name" value="fer2"/>
    <property type="match status" value="1"/>
</dbReference>
<keyword evidence="8 10" id="KW-0520">NAD</keyword>
<dbReference type="GO" id="GO:0048038">
    <property type="term" value="F:quinone binding"/>
    <property type="evidence" value="ECO:0007669"/>
    <property type="project" value="UniProtKB-UniRule"/>
</dbReference>
<dbReference type="Gene3D" id="3.40.50.740">
    <property type="match status" value="2"/>
</dbReference>
<keyword evidence="10" id="KW-0001">2Fe-2S</keyword>
<evidence type="ECO:0000313" key="15">
    <source>
        <dbReference type="Proteomes" id="UP000061512"/>
    </source>
</evidence>
<evidence type="ECO:0000259" key="13">
    <source>
        <dbReference type="PROSITE" id="PS51839"/>
    </source>
</evidence>
<dbReference type="Gene3D" id="3.30.70.20">
    <property type="match status" value="1"/>
</dbReference>
<dbReference type="Gene3D" id="3.40.228.10">
    <property type="entry name" value="Dimethylsulfoxide Reductase, domain 2"/>
    <property type="match status" value="1"/>
</dbReference>
<evidence type="ECO:0000256" key="5">
    <source>
        <dbReference type="ARBA" id="ARBA00022967"/>
    </source>
</evidence>
<dbReference type="PROSITE" id="PS51839">
    <property type="entry name" value="4FE4S_HC3"/>
    <property type="match status" value="1"/>
</dbReference>
<dbReference type="NCBIfam" id="TIGR01973">
    <property type="entry name" value="NuoG"/>
    <property type="match status" value="1"/>
</dbReference>
<dbReference type="Pfam" id="PF00384">
    <property type="entry name" value="Molybdopterin"/>
    <property type="match status" value="1"/>
</dbReference>
<comment type="cofactor">
    <cofactor evidence="10">
        <name>[2Fe-2S] cluster</name>
        <dbReference type="ChEBI" id="CHEBI:190135"/>
    </cofactor>
    <text evidence="10">Binds 1 [2Fe-2S] cluster per subunit.</text>
</comment>
<dbReference type="PROSITE" id="PS00641">
    <property type="entry name" value="COMPLEX1_75K_1"/>
    <property type="match status" value="1"/>
</dbReference>
<evidence type="ECO:0000256" key="8">
    <source>
        <dbReference type="ARBA" id="ARBA00023027"/>
    </source>
</evidence>
<evidence type="ECO:0000259" key="12">
    <source>
        <dbReference type="PROSITE" id="PS51669"/>
    </source>
</evidence>
<dbReference type="EC" id="7.1.1.-" evidence="10"/>
<dbReference type="CDD" id="cd02772">
    <property type="entry name" value="MopB_NDH-1_NuoG2"/>
    <property type="match status" value="1"/>
</dbReference>
<dbReference type="InterPro" id="IPR006963">
    <property type="entry name" value="Mopterin_OxRdtase_4Fe-4S_dom"/>
</dbReference>
<gene>
    <name evidence="14" type="ORF">WT57_33390</name>
</gene>
<name>A0A132ERA2_9BURK</name>
<dbReference type="PANTHER" id="PTHR43105">
    <property type="entry name" value="RESPIRATORY NITRATE REDUCTASE"/>
    <property type="match status" value="1"/>
</dbReference>
<keyword evidence="5 10" id="KW-1278">Translocase</keyword>
<dbReference type="InterPro" id="IPR010228">
    <property type="entry name" value="NADH_UbQ_OxRdtase_Gsu"/>
</dbReference>
<evidence type="ECO:0000256" key="6">
    <source>
        <dbReference type="ARBA" id="ARBA00023004"/>
    </source>
</evidence>
<comment type="caution">
    <text evidence="14">The sequence shown here is derived from an EMBL/GenBank/DDBJ whole genome shotgun (WGS) entry which is preliminary data.</text>
</comment>
<dbReference type="FunFam" id="3.30.70.20:FF:000002">
    <property type="entry name" value="NADH-ubiquinone oxidoreductase 75 kDa subunit"/>
    <property type="match status" value="1"/>
</dbReference>
<evidence type="ECO:0000313" key="14">
    <source>
        <dbReference type="EMBL" id="KWF56427.1"/>
    </source>
</evidence>
<evidence type="ECO:0000256" key="2">
    <source>
        <dbReference type="ARBA" id="ARBA00005404"/>
    </source>
</evidence>
<dbReference type="InterPro" id="IPR050123">
    <property type="entry name" value="Prok_molybdopt-oxidoreductase"/>
</dbReference>
<feature type="domain" description="4Fe-4S Mo/W bis-MGD-type" evidence="12">
    <location>
        <begin position="216"/>
        <end position="272"/>
    </location>
</feature>
<organism evidence="14 15">
    <name type="scientific">Burkholderia pseudomultivorans</name>
    <dbReference type="NCBI Taxonomy" id="1207504"/>
    <lineage>
        <taxon>Bacteria</taxon>
        <taxon>Pseudomonadati</taxon>
        <taxon>Pseudomonadota</taxon>
        <taxon>Betaproteobacteria</taxon>
        <taxon>Burkholderiales</taxon>
        <taxon>Burkholderiaceae</taxon>
        <taxon>Burkholderia</taxon>
        <taxon>Burkholderia cepacia complex</taxon>
    </lineage>
</organism>
<keyword evidence="7 10" id="KW-0411">Iron-sulfur</keyword>
<dbReference type="SMART" id="SM00929">
    <property type="entry name" value="NADH-G_4Fe-4S_3"/>
    <property type="match status" value="1"/>
</dbReference>
<dbReference type="GO" id="GO:0016651">
    <property type="term" value="F:oxidoreductase activity, acting on NAD(P)H"/>
    <property type="evidence" value="ECO:0007669"/>
    <property type="project" value="InterPro"/>
</dbReference>
<dbReference type="SUPFAM" id="SSF54292">
    <property type="entry name" value="2Fe-2S ferredoxin-like"/>
    <property type="match status" value="1"/>
</dbReference>
<dbReference type="GO" id="GO:0051539">
    <property type="term" value="F:4 iron, 4 sulfur cluster binding"/>
    <property type="evidence" value="ECO:0007669"/>
    <property type="project" value="UniProtKB-KW"/>
</dbReference>
<dbReference type="FunFam" id="3.10.20.740:FF:000001">
    <property type="entry name" value="NADH-quinone oxidoreductase subunit G"/>
    <property type="match status" value="1"/>
</dbReference>
<comment type="function">
    <text evidence="10">NDH-1 shuttles electrons from NADH, via FMN and iron-sulfur (Fe-S) centers, to quinones in the respiratory chain. Couples the redox reaction to proton translocation (for every two electrons transferred, four hydrogen ions are translocated across the cytoplasmic membrane), and thus conserves the redox energy in a proton gradient.</text>
</comment>
<accession>A0A132ERA2</accession>
<feature type="domain" description="4Fe-4S His(Cys)3-ligated-type" evidence="13">
    <location>
        <begin position="78"/>
        <end position="117"/>
    </location>
</feature>
<dbReference type="RefSeq" id="WP_040127854.1">
    <property type="nucleotide sequence ID" value="NZ_JADKRM010000026.1"/>
</dbReference>
<dbReference type="Pfam" id="PF22117">
    <property type="entry name" value="Fer4_Nqo3"/>
    <property type="match status" value="1"/>
</dbReference>
<dbReference type="AlphaFoldDB" id="A0A132ERA2"/>
<reference evidence="14 15" key="1">
    <citation type="submission" date="2015-11" db="EMBL/GenBank/DDBJ databases">
        <title>Expanding the genomic diversity of Burkholderia species for the development of highly accurate diagnostics.</title>
        <authorList>
            <person name="Sahl J."/>
            <person name="Keim P."/>
            <person name="Wagner D."/>
        </authorList>
    </citation>
    <scope>NUCLEOTIDE SEQUENCE [LARGE SCALE GENOMIC DNA]</scope>
    <source>
        <strain evidence="14 15">MSMB574WGS</strain>
    </source>
</reference>
<dbReference type="EMBL" id="LPJX01000073">
    <property type="protein sequence ID" value="KWF56427.1"/>
    <property type="molecule type" value="Genomic_DNA"/>
</dbReference>
<feature type="domain" description="2Fe-2S ferredoxin-type" evidence="11">
    <location>
        <begin position="1"/>
        <end position="78"/>
    </location>
</feature>
<dbReference type="SUPFAM" id="SSF53706">
    <property type="entry name" value="Formate dehydrogenase/DMSO reductase, domains 1-3"/>
    <property type="match status" value="1"/>
</dbReference>
<dbReference type="PANTHER" id="PTHR43105:SF13">
    <property type="entry name" value="NADH-UBIQUINONE OXIDOREDUCTASE 75 KDA SUBUNIT, MITOCHONDRIAL"/>
    <property type="match status" value="1"/>
</dbReference>
<dbReference type="PROSITE" id="PS00643">
    <property type="entry name" value="COMPLEX1_75K_3"/>
    <property type="match status" value="1"/>
</dbReference>
<keyword evidence="3 10" id="KW-0004">4Fe-4S</keyword>
<dbReference type="PROSITE" id="PS51669">
    <property type="entry name" value="4FE4S_MOW_BIS_MGD"/>
    <property type="match status" value="1"/>
</dbReference>
<dbReference type="Pfam" id="PF13510">
    <property type="entry name" value="Fer2_4"/>
    <property type="match status" value="1"/>
</dbReference>
<dbReference type="Gene3D" id="3.10.20.740">
    <property type="match status" value="1"/>
</dbReference>
<proteinExistence type="inferred from homology"/>
<dbReference type="GO" id="GO:0016020">
    <property type="term" value="C:membrane"/>
    <property type="evidence" value="ECO:0007669"/>
    <property type="project" value="InterPro"/>
</dbReference>
<keyword evidence="10" id="KW-0874">Quinone</keyword>
<dbReference type="Pfam" id="PF22151">
    <property type="entry name" value="Fer4_NDSU1"/>
    <property type="match status" value="1"/>
</dbReference>
<evidence type="ECO:0000256" key="10">
    <source>
        <dbReference type="RuleBase" id="RU003525"/>
    </source>
</evidence>
<dbReference type="GO" id="GO:0042773">
    <property type="term" value="P:ATP synthesis coupled electron transport"/>
    <property type="evidence" value="ECO:0007669"/>
    <property type="project" value="InterPro"/>
</dbReference>
<dbReference type="InterPro" id="IPR000283">
    <property type="entry name" value="NADH_UbQ_OxRdtase_75kDa_su_CS"/>
</dbReference>
<dbReference type="SUPFAM" id="SSF54862">
    <property type="entry name" value="4Fe-4S ferredoxins"/>
    <property type="match status" value="1"/>
</dbReference>
<dbReference type="GO" id="GO:0046872">
    <property type="term" value="F:metal ion binding"/>
    <property type="evidence" value="ECO:0007669"/>
    <property type="project" value="UniProtKB-UniRule"/>
</dbReference>
<dbReference type="PROSITE" id="PS51085">
    <property type="entry name" value="2FE2S_FER_2"/>
    <property type="match status" value="1"/>
</dbReference>
<dbReference type="InterPro" id="IPR036010">
    <property type="entry name" value="2Fe-2S_ferredoxin-like_sf"/>
</dbReference>
<dbReference type="Pfam" id="PF10588">
    <property type="entry name" value="NADH-G_4Fe-4S_3"/>
    <property type="match status" value="1"/>
</dbReference>
<evidence type="ECO:0000259" key="11">
    <source>
        <dbReference type="PROSITE" id="PS51085"/>
    </source>
</evidence>
<dbReference type="PROSITE" id="PS00642">
    <property type="entry name" value="COMPLEX1_75K_2"/>
    <property type="match status" value="1"/>
</dbReference>
<comment type="cofactor">
    <cofactor evidence="1 10">
        <name>[4Fe-4S] cluster</name>
        <dbReference type="ChEBI" id="CHEBI:49883"/>
    </cofactor>
</comment>
<evidence type="ECO:0000256" key="4">
    <source>
        <dbReference type="ARBA" id="ARBA00022723"/>
    </source>
</evidence>
<sequence length="776" mass="82810">MVELEIDGKKVEVPEGSMVIQAAHKADTYIPHFCYHKKLSVAANCRMCLVEVEKMPKAVPACATPVSAGMIVRTQSDKAVKAQQSVMEFLLINHPLDCPICDQGGECQLQDLAVGYGKSSSRYSEEKRVVFHKNVGPLISMEEMSRCIHCTRCVRFGQEIAGVMEFGMLGRGEHSEITTFVGKTVDSELSGNMIDLCPVGALTSKPFRYSARTWELSRRKSVSPHDSVGANLVVQVKNNRVMRVLPFENEAINECWISDKDRFSYEGLNSEERLTKPMLKQGGQWIETDWQTALEYVAKGLKGIAADHGANALAMLASAHSTAEELFLVKQLAHELKTPNVDFRLRQQDFSAPVQGAPWLGMPIADLSTLNAAFVVGSMLRRDHPLFASRLRQAAKSGAKLHFLNATGDDALIPTAQRIVAAPSAWLDELAGVAAAVAQLRGVALPDTLAGVTASAAAQAVAQALANGERRAVLLGNAAVRHPEFAKLHAIAQWIADNTGATFGFLTEAANTVGAHVVGALPGDGGLNAREAFAQPRKGYVLLNVEPEFDTVDPVQALAALNQAEMVVVMSPFKHGLDYADVLLPIAPFTETAGTFVNAEGTVQSFNGVVRPLGDTRPAWKVLRVLGSLLGLPNFEYETAEEVRIAALGDAGIAGRLSNKTTVAPARVAAPAANGGFERLADVPIYHADALVRRAGALHLTAAAKAANAAGLPAALFDKLGLKDGDAVRVRQGERTVQLPAVRDENLAETVVRVSAATPAGAALGSLSGELVVEKA</sequence>
<dbReference type="InterPro" id="IPR019574">
    <property type="entry name" value="NADH_UbQ_OxRdtase_Gsu_4Fe4S-bd"/>
</dbReference>
<evidence type="ECO:0000256" key="1">
    <source>
        <dbReference type="ARBA" id="ARBA00001966"/>
    </source>
</evidence>
<keyword evidence="6 10" id="KW-0408">Iron</keyword>
<protein>
    <recommendedName>
        <fullName evidence="10">NADH-quinone oxidoreductase</fullName>
        <ecNumber evidence="10">7.1.1.-</ecNumber>
    </recommendedName>
</protein>
<dbReference type="GO" id="GO:0051537">
    <property type="term" value="F:2 iron, 2 sulfur cluster binding"/>
    <property type="evidence" value="ECO:0007669"/>
    <property type="project" value="UniProtKB-UniRule"/>
</dbReference>
<dbReference type="InterPro" id="IPR054351">
    <property type="entry name" value="NADH_UbQ_OxRdtase_ferredoxin"/>
</dbReference>
<dbReference type="InterPro" id="IPR001041">
    <property type="entry name" value="2Fe-2S_ferredoxin-type"/>
</dbReference>
<dbReference type="Proteomes" id="UP000061512">
    <property type="component" value="Unassembled WGS sequence"/>
</dbReference>
<evidence type="ECO:0000256" key="9">
    <source>
        <dbReference type="ARBA" id="ARBA00047712"/>
    </source>
</evidence>
<dbReference type="InterPro" id="IPR006656">
    <property type="entry name" value="Mopterin_OxRdtase"/>
</dbReference>
<comment type="catalytic activity">
    <reaction evidence="9 10">
        <text>a quinone + NADH + 5 H(+)(in) = a quinol + NAD(+) + 4 H(+)(out)</text>
        <dbReference type="Rhea" id="RHEA:57888"/>
        <dbReference type="ChEBI" id="CHEBI:15378"/>
        <dbReference type="ChEBI" id="CHEBI:24646"/>
        <dbReference type="ChEBI" id="CHEBI:57540"/>
        <dbReference type="ChEBI" id="CHEBI:57945"/>
        <dbReference type="ChEBI" id="CHEBI:132124"/>
    </reaction>
</comment>
<keyword evidence="4 10" id="KW-0479">Metal-binding</keyword>
<evidence type="ECO:0000256" key="7">
    <source>
        <dbReference type="ARBA" id="ARBA00023014"/>
    </source>
</evidence>